<reference evidence="2 3" key="1">
    <citation type="journal article" date="2014" name="Am. J. Bot.">
        <title>Genome assembly and annotation for red clover (Trifolium pratense; Fabaceae).</title>
        <authorList>
            <person name="Istvanek J."/>
            <person name="Jaros M."/>
            <person name="Krenek A."/>
            <person name="Repkova J."/>
        </authorList>
    </citation>
    <scope>NUCLEOTIDE SEQUENCE [LARGE SCALE GENOMIC DNA]</scope>
    <source>
        <strain evidence="3">cv. Tatra</strain>
        <tissue evidence="2">Young leaves</tissue>
    </source>
</reference>
<dbReference type="AlphaFoldDB" id="A0A2K3M442"/>
<name>A0A2K3M442_TRIPR</name>
<reference evidence="2 3" key="2">
    <citation type="journal article" date="2017" name="Front. Plant Sci.">
        <title>Gene Classification and Mining of Molecular Markers Useful in Red Clover (Trifolium pratense) Breeding.</title>
        <authorList>
            <person name="Istvanek J."/>
            <person name="Dluhosova J."/>
            <person name="Dluhos P."/>
            <person name="Patkova L."/>
            <person name="Nedelnik J."/>
            <person name="Repkova J."/>
        </authorList>
    </citation>
    <scope>NUCLEOTIDE SEQUENCE [LARGE SCALE GENOMIC DNA]</scope>
    <source>
        <strain evidence="3">cv. Tatra</strain>
        <tissue evidence="2">Young leaves</tissue>
    </source>
</reference>
<proteinExistence type="predicted"/>
<evidence type="ECO:0000313" key="3">
    <source>
        <dbReference type="Proteomes" id="UP000236291"/>
    </source>
</evidence>
<dbReference type="EMBL" id="ASHM01048999">
    <property type="protein sequence ID" value="PNX85550.1"/>
    <property type="molecule type" value="Genomic_DNA"/>
</dbReference>
<gene>
    <name evidence="2" type="ORF">L195_g041620</name>
</gene>
<protein>
    <submittedName>
        <fullName evidence="2">F-box family protein</fullName>
    </submittedName>
</protein>
<dbReference type="Pfam" id="PF13966">
    <property type="entry name" value="zf-RVT"/>
    <property type="match status" value="1"/>
</dbReference>
<feature type="domain" description="Reverse transcriptase zinc-binding" evidence="1">
    <location>
        <begin position="35"/>
        <end position="81"/>
    </location>
</feature>
<dbReference type="Proteomes" id="UP000236291">
    <property type="component" value="Unassembled WGS sequence"/>
</dbReference>
<accession>A0A2K3M442</accession>
<organism evidence="2 3">
    <name type="scientific">Trifolium pratense</name>
    <name type="common">Red clover</name>
    <dbReference type="NCBI Taxonomy" id="57577"/>
    <lineage>
        <taxon>Eukaryota</taxon>
        <taxon>Viridiplantae</taxon>
        <taxon>Streptophyta</taxon>
        <taxon>Embryophyta</taxon>
        <taxon>Tracheophyta</taxon>
        <taxon>Spermatophyta</taxon>
        <taxon>Magnoliopsida</taxon>
        <taxon>eudicotyledons</taxon>
        <taxon>Gunneridae</taxon>
        <taxon>Pentapetalae</taxon>
        <taxon>rosids</taxon>
        <taxon>fabids</taxon>
        <taxon>Fabales</taxon>
        <taxon>Fabaceae</taxon>
        <taxon>Papilionoideae</taxon>
        <taxon>50 kb inversion clade</taxon>
        <taxon>NPAAA clade</taxon>
        <taxon>Hologalegina</taxon>
        <taxon>IRL clade</taxon>
        <taxon>Trifolieae</taxon>
        <taxon>Trifolium</taxon>
    </lineage>
</organism>
<sequence length="134" mass="14877">MVFLVEQLHQCLSTVTLNDEEDSWGWIPAGEGFFTLWCSPAPSKVVAFSWQLLHDRIPTRSNLAHQHILSPNVSLDCVACEVAGFGVVDAPEPVLPFRLFLWLGCGGPTEKGLPFDLACDSMANMEGEEQFHFQ</sequence>
<dbReference type="InterPro" id="IPR026960">
    <property type="entry name" value="RVT-Znf"/>
</dbReference>
<evidence type="ECO:0000313" key="2">
    <source>
        <dbReference type="EMBL" id="PNX85550.1"/>
    </source>
</evidence>
<comment type="caution">
    <text evidence="2">The sequence shown here is derived from an EMBL/GenBank/DDBJ whole genome shotgun (WGS) entry which is preliminary data.</text>
</comment>
<evidence type="ECO:0000259" key="1">
    <source>
        <dbReference type="Pfam" id="PF13966"/>
    </source>
</evidence>